<sequence>MLYFIRVLETCFSFIFRVQNSTRNRKMVTKKRVGSHIESQNIHKIAS</sequence>
<dbReference type="AlphaFoldDB" id="A0A0K2T6A0"/>
<evidence type="ECO:0000313" key="1">
    <source>
        <dbReference type="EMBL" id="CDW21599.1"/>
    </source>
</evidence>
<reference evidence="1" key="1">
    <citation type="submission" date="2014-05" db="EMBL/GenBank/DDBJ databases">
        <authorList>
            <person name="Chronopoulou M."/>
        </authorList>
    </citation>
    <scope>NUCLEOTIDE SEQUENCE</scope>
    <source>
        <tissue evidence="1">Whole organism</tissue>
    </source>
</reference>
<proteinExistence type="predicted"/>
<name>A0A0K2T6A0_LEPSM</name>
<organism evidence="1">
    <name type="scientific">Lepeophtheirus salmonis</name>
    <name type="common">Salmon louse</name>
    <name type="synonym">Caligus salmonis</name>
    <dbReference type="NCBI Taxonomy" id="72036"/>
    <lineage>
        <taxon>Eukaryota</taxon>
        <taxon>Metazoa</taxon>
        <taxon>Ecdysozoa</taxon>
        <taxon>Arthropoda</taxon>
        <taxon>Crustacea</taxon>
        <taxon>Multicrustacea</taxon>
        <taxon>Hexanauplia</taxon>
        <taxon>Copepoda</taxon>
        <taxon>Siphonostomatoida</taxon>
        <taxon>Caligidae</taxon>
        <taxon>Lepeophtheirus</taxon>
    </lineage>
</organism>
<dbReference type="EMBL" id="HACA01004238">
    <property type="protein sequence ID" value="CDW21599.1"/>
    <property type="molecule type" value="Transcribed_RNA"/>
</dbReference>
<protein>
    <submittedName>
        <fullName evidence="1">Uncharacterized protein</fullName>
    </submittedName>
</protein>
<accession>A0A0K2T6A0</accession>